<dbReference type="EMBL" id="MU001635">
    <property type="protein sequence ID" value="KAF2483794.1"/>
    <property type="molecule type" value="Genomic_DNA"/>
</dbReference>
<evidence type="ECO:0000256" key="1">
    <source>
        <dbReference type="ARBA" id="ARBA00022801"/>
    </source>
</evidence>
<feature type="non-terminal residue" evidence="3">
    <location>
        <position position="296"/>
    </location>
</feature>
<proteinExistence type="predicted"/>
<sequence length="296" mass="33136">WPGWDAISNMFTFGDSLTTTRFNHHQEQPNLANPFGNPPWPGNSSSAGPGWVAFLTGWYNGTFIRTANMARGGATTDEILIPPFRAIGRSFTQQMFDWWWPTYATQESTMNWGSHNTLFAMWFGSNDVLTMVDGRRNTTSTLEPVVAAYARTVDRAYSAGARNFLFLNVAPYDRSPQSETEQDVAKFKHHAAVYNSALDRMATNLSDTYSDASTFVFDVHALWGSILDNPCAHELTCGLRNLTAPCLAYNGPMLPSDTFLPECGVPIGQYFWKDRVHPTYTVMNATAMEIARVLRE</sequence>
<evidence type="ECO:0000313" key="4">
    <source>
        <dbReference type="Proteomes" id="UP000799767"/>
    </source>
</evidence>
<dbReference type="AlphaFoldDB" id="A0A6A6PVM6"/>
<dbReference type="InterPro" id="IPR051058">
    <property type="entry name" value="GDSL_Est/Lipase"/>
</dbReference>
<evidence type="ECO:0000256" key="2">
    <source>
        <dbReference type="SAM" id="MobiDB-lite"/>
    </source>
</evidence>
<dbReference type="PANTHER" id="PTHR45648">
    <property type="entry name" value="GDSL LIPASE/ACYLHYDROLASE FAMILY PROTEIN (AFU_ORTHOLOGUE AFUA_4G14700)"/>
    <property type="match status" value="1"/>
</dbReference>
<feature type="non-terminal residue" evidence="3">
    <location>
        <position position="1"/>
    </location>
</feature>
<dbReference type="PANTHER" id="PTHR45648:SF22">
    <property type="entry name" value="GDSL LIPASE_ACYLHYDROLASE FAMILY PROTEIN (AFU_ORTHOLOGUE AFUA_4G14700)"/>
    <property type="match status" value="1"/>
</dbReference>
<dbReference type="Proteomes" id="UP000799767">
    <property type="component" value="Unassembled WGS sequence"/>
</dbReference>
<dbReference type="Gene3D" id="3.40.50.1110">
    <property type="entry name" value="SGNH hydrolase"/>
    <property type="match status" value="1"/>
</dbReference>
<dbReference type="OrthoDB" id="1600564at2759"/>
<dbReference type="GO" id="GO:0016788">
    <property type="term" value="F:hydrolase activity, acting on ester bonds"/>
    <property type="evidence" value="ECO:0007669"/>
    <property type="project" value="InterPro"/>
</dbReference>
<accession>A0A6A6PVM6</accession>
<organism evidence="3 4">
    <name type="scientific">Neohortaea acidophila</name>
    <dbReference type="NCBI Taxonomy" id="245834"/>
    <lineage>
        <taxon>Eukaryota</taxon>
        <taxon>Fungi</taxon>
        <taxon>Dikarya</taxon>
        <taxon>Ascomycota</taxon>
        <taxon>Pezizomycotina</taxon>
        <taxon>Dothideomycetes</taxon>
        <taxon>Dothideomycetidae</taxon>
        <taxon>Mycosphaerellales</taxon>
        <taxon>Teratosphaeriaceae</taxon>
        <taxon>Neohortaea</taxon>
    </lineage>
</organism>
<protein>
    <submittedName>
        <fullName evidence="3">GDSL lipase/esterase</fullName>
    </submittedName>
</protein>
<dbReference type="CDD" id="cd01846">
    <property type="entry name" value="fatty_acyltransferase_like"/>
    <property type="match status" value="1"/>
</dbReference>
<evidence type="ECO:0000313" key="3">
    <source>
        <dbReference type="EMBL" id="KAF2483794.1"/>
    </source>
</evidence>
<feature type="region of interest" description="Disordered" evidence="2">
    <location>
        <begin position="25"/>
        <end position="44"/>
    </location>
</feature>
<dbReference type="RefSeq" id="XP_033590364.1">
    <property type="nucleotide sequence ID" value="XM_033730325.1"/>
</dbReference>
<keyword evidence="4" id="KW-1185">Reference proteome</keyword>
<reference evidence="3" key="1">
    <citation type="journal article" date="2020" name="Stud. Mycol.">
        <title>101 Dothideomycetes genomes: a test case for predicting lifestyles and emergence of pathogens.</title>
        <authorList>
            <person name="Haridas S."/>
            <person name="Albert R."/>
            <person name="Binder M."/>
            <person name="Bloem J."/>
            <person name="Labutti K."/>
            <person name="Salamov A."/>
            <person name="Andreopoulos B."/>
            <person name="Baker S."/>
            <person name="Barry K."/>
            <person name="Bills G."/>
            <person name="Bluhm B."/>
            <person name="Cannon C."/>
            <person name="Castanera R."/>
            <person name="Culley D."/>
            <person name="Daum C."/>
            <person name="Ezra D."/>
            <person name="Gonzalez J."/>
            <person name="Henrissat B."/>
            <person name="Kuo A."/>
            <person name="Liang C."/>
            <person name="Lipzen A."/>
            <person name="Lutzoni F."/>
            <person name="Magnuson J."/>
            <person name="Mondo S."/>
            <person name="Nolan M."/>
            <person name="Ohm R."/>
            <person name="Pangilinan J."/>
            <person name="Park H.-J."/>
            <person name="Ramirez L."/>
            <person name="Alfaro M."/>
            <person name="Sun H."/>
            <person name="Tritt A."/>
            <person name="Yoshinaga Y."/>
            <person name="Zwiers L.-H."/>
            <person name="Turgeon B."/>
            <person name="Goodwin S."/>
            <person name="Spatafora J."/>
            <person name="Crous P."/>
            <person name="Grigoriev I."/>
        </authorList>
    </citation>
    <scope>NUCLEOTIDE SEQUENCE</scope>
    <source>
        <strain evidence="3">CBS 113389</strain>
    </source>
</reference>
<gene>
    <name evidence="3" type="ORF">BDY17DRAFT_237927</name>
</gene>
<dbReference type="Pfam" id="PF00657">
    <property type="entry name" value="Lipase_GDSL"/>
    <property type="match status" value="1"/>
</dbReference>
<dbReference type="SUPFAM" id="SSF52266">
    <property type="entry name" value="SGNH hydrolase"/>
    <property type="match status" value="1"/>
</dbReference>
<keyword evidence="1" id="KW-0378">Hydrolase</keyword>
<dbReference type="InterPro" id="IPR001087">
    <property type="entry name" value="GDSL"/>
</dbReference>
<dbReference type="GeneID" id="54471327"/>
<name>A0A6A6PVM6_9PEZI</name>
<dbReference type="InterPro" id="IPR036514">
    <property type="entry name" value="SGNH_hydro_sf"/>
</dbReference>